<keyword evidence="7 9" id="KW-0067">ATP-binding</keyword>
<evidence type="ECO:0000256" key="6">
    <source>
        <dbReference type="ARBA" id="ARBA00022777"/>
    </source>
</evidence>
<proteinExistence type="inferred from homology"/>
<dbReference type="EC" id="2.7.1.12" evidence="3 9"/>
<evidence type="ECO:0000256" key="2">
    <source>
        <dbReference type="ARBA" id="ARBA00008420"/>
    </source>
</evidence>
<dbReference type="RefSeq" id="WP_155889024.1">
    <property type="nucleotide sequence ID" value="NZ_JBHLZN010000004.1"/>
</dbReference>
<evidence type="ECO:0000256" key="4">
    <source>
        <dbReference type="ARBA" id="ARBA00022679"/>
    </source>
</evidence>
<dbReference type="EMBL" id="JBHLZN010000004">
    <property type="protein sequence ID" value="MFB9887135.1"/>
    <property type="molecule type" value="Genomic_DNA"/>
</dbReference>
<evidence type="ECO:0000256" key="5">
    <source>
        <dbReference type="ARBA" id="ARBA00022741"/>
    </source>
</evidence>
<dbReference type="PANTHER" id="PTHR43442:SF3">
    <property type="entry name" value="GLUCONOKINASE-RELATED"/>
    <property type="match status" value="1"/>
</dbReference>
<dbReference type="PANTHER" id="PTHR43442">
    <property type="entry name" value="GLUCONOKINASE-RELATED"/>
    <property type="match status" value="1"/>
</dbReference>
<evidence type="ECO:0000313" key="10">
    <source>
        <dbReference type="EMBL" id="MFB9887135.1"/>
    </source>
</evidence>
<dbReference type="Pfam" id="PF01202">
    <property type="entry name" value="SKI"/>
    <property type="match status" value="1"/>
</dbReference>
<evidence type="ECO:0000256" key="9">
    <source>
        <dbReference type="RuleBase" id="RU363066"/>
    </source>
</evidence>
<sequence>MTASIPPEQPCHLVVMGVCGSGKSLMGQRLAQQLGLPFIEGDEHHPEANLHKMRQGIPLQDSDRQGWLERLGQLLAAHPQGAVLSCSALKLRYREQLRHHCPRLGFVYLHGDYSTIESRLLQRQGHFMPPALLASQFADLEIPHNEPRVWQLDVRDTPEQLLAQLLPQLPRSGAC</sequence>
<keyword evidence="4 9" id="KW-0808">Transferase</keyword>
<keyword evidence="11" id="KW-1185">Reference proteome</keyword>
<comment type="caution">
    <text evidence="10">The sequence shown here is derived from an EMBL/GenBank/DDBJ whole genome shotgun (WGS) entry which is preliminary data.</text>
</comment>
<name>A0ABV5ZCX5_9GAMM</name>
<protein>
    <recommendedName>
        <fullName evidence="3 9">Gluconokinase</fullName>
        <ecNumber evidence="3 9">2.7.1.12</ecNumber>
    </recommendedName>
</protein>
<comment type="catalytic activity">
    <reaction evidence="8 9">
        <text>D-gluconate + ATP = 6-phospho-D-gluconate + ADP + H(+)</text>
        <dbReference type="Rhea" id="RHEA:19433"/>
        <dbReference type="ChEBI" id="CHEBI:15378"/>
        <dbReference type="ChEBI" id="CHEBI:18391"/>
        <dbReference type="ChEBI" id="CHEBI:30616"/>
        <dbReference type="ChEBI" id="CHEBI:58759"/>
        <dbReference type="ChEBI" id="CHEBI:456216"/>
        <dbReference type="EC" id="2.7.1.12"/>
    </reaction>
</comment>
<dbReference type="CDD" id="cd02021">
    <property type="entry name" value="GntK"/>
    <property type="match status" value="1"/>
</dbReference>
<dbReference type="SUPFAM" id="SSF52540">
    <property type="entry name" value="P-loop containing nucleoside triphosphate hydrolases"/>
    <property type="match status" value="1"/>
</dbReference>
<reference evidence="10 11" key="1">
    <citation type="submission" date="2024-09" db="EMBL/GenBank/DDBJ databases">
        <authorList>
            <person name="Sun Q."/>
            <person name="Mori K."/>
        </authorList>
    </citation>
    <scope>NUCLEOTIDE SEQUENCE [LARGE SCALE GENOMIC DNA]</scope>
    <source>
        <strain evidence="10 11">ATCC 51285</strain>
    </source>
</reference>
<evidence type="ECO:0000256" key="7">
    <source>
        <dbReference type="ARBA" id="ARBA00022840"/>
    </source>
</evidence>
<dbReference type="InterPro" id="IPR027417">
    <property type="entry name" value="P-loop_NTPase"/>
</dbReference>
<keyword evidence="5 9" id="KW-0547">Nucleotide-binding</keyword>
<gene>
    <name evidence="10" type="ORF">ACFFLH_12015</name>
</gene>
<keyword evidence="6 9" id="KW-0418">Kinase</keyword>
<evidence type="ECO:0000256" key="3">
    <source>
        <dbReference type="ARBA" id="ARBA00012054"/>
    </source>
</evidence>
<comment type="pathway">
    <text evidence="1">Carbohydrate acid metabolism.</text>
</comment>
<dbReference type="InterPro" id="IPR031322">
    <property type="entry name" value="Shikimate/glucono_kinase"/>
</dbReference>
<organism evidence="10 11">
    <name type="scientific">Balneatrix alpica</name>
    <dbReference type="NCBI Taxonomy" id="75684"/>
    <lineage>
        <taxon>Bacteria</taxon>
        <taxon>Pseudomonadati</taxon>
        <taxon>Pseudomonadota</taxon>
        <taxon>Gammaproteobacteria</taxon>
        <taxon>Oceanospirillales</taxon>
        <taxon>Balneatrichaceae</taxon>
        <taxon>Balneatrix</taxon>
    </lineage>
</organism>
<comment type="similarity">
    <text evidence="2 9">Belongs to the gluconokinase GntK/GntV family.</text>
</comment>
<evidence type="ECO:0000256" key="1">
    <source>
        <dbReference type="ARBA" id="ARBA00004761"/>
    </source>
</evidence>
<accession>A0ABV5ZCX5</accession>
<evidence type="ECO:0000256" key="8">
    <source>
        <dbReference type="ARBA" id="ARBA00048090"/>
    </source>
</evidence>
<dbReference type="InterPro" id="IPR006001">
    <property type="entry name" value="Therm_gnt_kin"/>
</dbReference>
<evidence type="ECO:0000313" key="11">
    <source>
        <dbReference type="Proteomes" id="UP001589628"/>
    </source>
</evidence>
<dbReference type="Proteomes" id="UP001589628">
    <property type="component" value="Unassembled WGS sequence"/>
</dbReference>
<dbReference type="Gene3D" id="3.40.50.300">
    <property type="entry name" value="P-loop containing nucleotide triphosphate hydrolases"/>
    <property type="match status" value="1"/>
</dbReference>
<dbReference type="NCBIfam" id="TIGR01313">
    <property type="entry name" value="therm_gnt_kin"/>
    <property type="match status" value="1"/>
</dbReference>